<feature type="transmembrane region" description="Helical" evidence="6">
    <location>
        <begin position="211"/>
        <end position="228"/>
    </location>
</feature>
<feature type="transmembrane region" description="Helical" evidence="6">
    <location>
        <begin position="45"/>
        <end position="68"/>
    </location>
</feature>
<dbReference type="Pfam" id="PF13440">
    <property type="entry name" value="Polysacc_synt_3"/>
    <property type="match status" value="1"/>
</dbReference>
<evidence type="ECO:0000256" key="1">
    <source>
        <dbReference type="ARBA" id="ARBA00004651"/>
    </source>
</evidence>
<evidence type="ECO:0000256" key="2">
    <source>
        <dbReference type="ARBA" id="ARBA00022475"/>
    </source>
</evidence>
<organism evidence="7 8">
    <name type="scientific">Phormidesmis priestleyi Ana</name>
    <dbReference type="NCBI Taxonomy" id="1666911"/>
    <lineage>
        <taxon>Bacteria</taxon>
        <taxon>Bacillati</taxon>
        <taxon>Cyanobacteriota</taxon>
        <taxon>Cyanophyceae</taxon>
        <taxon>Leptolyngbyales</taxon>
        <taxon>Leptolyngbyaceae</taxon>
        <taxon>Phormidesmis</taxon>
    </lineage>
</organism>
<feature type="transmembrane region" description="Helical" evidence="6">
    <location>
        <begin position="442"/>
        <end position="460"/>
    </location>
</feature>
<sequence>MKHAGRNFMSGTFWVFVAEALIFPTGLITAGILTRRLGPEGYGLLTLVAVLVSWVEWTITSIFSRTAVKFVSDADDWQPVATVILQLHLGLGAIATAFFWVFAWPIADLLDIPTLVPYLRLFALDIPIFCLAYAHRQLLIGRGLFQVRAVASGGRWIARLAIIAALVEYAGWSINGAIIGSLGASVVELIMARWFVRPPLLSQSSFPPQRLFGYALPLFLFAMSLRLFDKLDLFMLKILGGTVAQAGVYGAAQNLAFVPGIFALSFSPLLLSTLNSSLRAGDLLQAKQMGANSVRTVVALIPFAALAAAASVPIVSVVYGQAFERAGPVLAVLIFAAMALMMVSVVTAILTAAGRPKLTAILVAPMLPLSVLGYVLFVPSFGAMGACWVNLVASVFGAAAAMVALYKIWAIAPPLMTFVRGAIASILIYAIGVKWITPDPSFLWKLLALCLVIPVILLCLGELSKAERAFISGWLLQQKWISALKK</sequence>
<dbReference type="EMBL" id="LJZR01000002">
    <property type="protein sequence ID" value="KPQ37362.1"/>
    <property type="molecule type" value="Genomic_DNA"/>
</dbReference>
<keyword evidence="4 6" id="KW-1133">Transmembrane helix</keyword>
<dbReference type="PANTHER" id="PTHR30250">
    <property type="entry name" value="PST FAMILY PREDICTED COLANIC ACID TRANSPORTER"/>
    <property type="match status" value="1"/>
</dbReference>
<accession>A0A0N8KNS6</accession>
<protein>
    <submittedName>
        <fullName evidence="7">Membrane protein involved in the export of O-antigen and teichoic acid</fullName>
    </submittedName>
</protein>
<gene>
    <name evidence="7" type="ORF">HLUCCA11_02680</name>
</gene>
<dbReference type="Proteomes" id="UP000050465">
    <property type="component" value="Unassembled WGS sequence"/>
</dbReference>
<evidence type="ECO:0000313" key="7">
    <source>
        <dbReference type="EMBL" id="KPQ37362.1"/>
    </source>
</evidence>
<feature type="transmembrane region" description="Helical" evidence="6">
    <location>
        <begin position="178"/>
        <end position="196"/>
    </location>
</feature>
<feature type="transmembrane region" description="Helical" evidence="6">
    <location>
        <begin position="326"/>
        <end position="351"/>
    </location>
</feature>
<dbReference type="GO" id="GO:0005886">
    <property type="term" value="C:plasma membrane"/>
    <property type="evidence" value="ECO:0007669"/>
    <property type="project" value="UniProtKB-SubCell"/>
</dbReference>
<keyword evidence="3 6" id="KW-0812">Transmembrane</keyword>
<comment type="caution">
    <text evidence="7">The sequence shown here is derived from an EMBL/GenBank/DDBJ whole genome shotgun (WGS) entry which is preliminary data.</text>
</comment>
<dbReference type="PANTHER" id="PTHR30250:SF11">
    <property type="entry name" value="O-ANTIGEN TRANSPORTER-RELATED"/>
    <property type="match status" value="1"/>
</dbReference>
<keyword evidence="2" id="KW-1003">Cell membrane</keyword>
<dbReference type="STRING" id="1666911.HLUCCA11_02680"/>
<keyword evidence="5 6" id="KW-0472">Membrane</keyword>
<evidence type="ECO:0000256" key="3">
    <source>
        <dbReference type="ARBA" id="ARBA00022692"/>
    </source>
</evidence>
<evidence type="ECO:0000256" key="6">
    <source>
        <dbReference type="SAM" id="Phobius"/>
    </source>
</evidence>
<feature type="transmembrane region" description="Helical" evidence="6">
    <location>
        <begin position="115"/>
        <end position="135"/>
    </location>
</feature>
<feature type="transmembrane region" description="Helical" evidence="6">
    <location>
        <begin position="418"/>
        <end position="436"/>
    </location>
</feature>
<feature type="transmembrane region" description="Helical" evidence="6">
    <location>
        <begin position="80"/>
        <end position="103"/>
    </location>
</feature>
<evidence type="ECO:0000256" key="5">
    <source>
        <dbReference type="ARBA" id="ARBA00023136"/>
    </source>
</evidence>
<name>A0A0N8KNS6_9CYAN</name>
<feature type="transmembrane region" description="Helical" evidence="6">
    <location>
        <begin position="12"/>
        <end position="33"/>
    </location>
</feature>
<evidence type="ECO:0000313" key="8">
    <source>
        <dbReference type="Proteomes" id="UP000050465"/>
    </source>
</evidence>
<comment type="subcellular location">
    <subcellularLocation>
        <location evidence="1">Cell membrane</location>
        <topology evidence="1">Multi-pass membrane protein</topology>
    </subcellularLocation>
</comment>
<feature type="transmembrane region" description="Helical" evidence="6">
    <location>
        <begin position="358"/>
        <end position="377"/>
    </location>
</feature>
<dbReference type="InterPro" id="IPR050833">
    <property type="entry name" value="Poly_Biosynth_Transport"/>
</dbReference>
<feature type="transmembrane region" description="Helical" evidence="6">
    <location>
        <begin position="297"/>
        <end position="320"/>
    </location>
</feature>
<feature type="transmembrane region" description="Helical" evidence="6">
    <location>
        <begin position="383"/>
        <end position="406"/>
    </location>
</feature>
<feature type="transmembrane region" description="Helical" evidence="6">
    <location>
        <begin position="248"/>
        <end position="271"/>
    </location>
</feature>
<reference evidence="7 8" key="1">
    <citation type="submission" date="2015-09" db="EMBL/GenBank/DDBJ databases">
        <title>Identification and resolution of microdiversity through metagenomic sequencing of parallel consortia.</title>
        <authorList>
            <person name="Nelson W.C."/>
            <person name="Romine M.F."/>
            <person name="Lindemann S.R."/>
        </authorList>
    </citation>
    <scope>NUCLEOTIDE SEQUENCE [LARGE SCALE GENOMIC DNA]</scope>
    <source>
        <strain evidence="7">Ana</strain>
    </source>
</reference>
<proteinExistence type="predicted"/>
<dbReference type="AlphaFoldDB" id="A0A0N8KNS6"/>
<evidence type="ECO:0000256" key="4">
    <source>
        <dbReference type="ARBA" id="ARBA00022989"/>
    </source>
</evidence>